<organism evidence="2">
    <name type="scientific">Singulisphaera sp. Ch08</name>
    <dbReference type="NCBI Taxonomy" id="3120278"/>
    <lineage>
        <taxon>Bacteria</taxon>
        <taxon>Pseudomonadati</taxon>
        <taxon>Planctomycetota</taxon>
        <taxon>Planctomycetia</taxon>
        <taxon>Isosphaerales</taxon>
        <taxon>Isosphaeraceae</taxon>
        <taxon>Singulisphaera</taxon>
    </lineage>
</organism>
<dbReference type="EMBL" id="CP155447">
    <property type="protein sequence ID" value="XBH01331.1"/>
    <property type="molecule type" value="Genomic_DNA"/>
</dbReference>
<dbReference type="PROSITE" id="PS50801">
    <property type="entry name" value="STAS"/>
    <property type="match status" value="1"/>
</dbReference>
<evidence type="ECO:0000313" key="2">
    <source>
        <dbReference type="EMBL" id="XBH01331.1"/>
    </source>
</evidence>
<dbReference type="CDD" id="cd07043">
    <property type="entry name" value="STAS_anti-anti-sigma_factors"/>
    <property type="match status" value="1"/>
</dbReference>
<dbReference type="PANTHER" id="PTHR33495:SF2">
    <property type="entry name" value="ANTI-SIGMA FACTOR ANTAGONIST TM_1081-RELATED"/>
    <property type="match status" value="1"/>
</dbReference>
<evidence type="ECO:0000259" key="1">
    <source>
        <dbReference type="PROSITE" id="PS50801"/>
    </source>
</evidence>
<feature type="domain" description="STAS" evidence="1">
    <location>
        <begin position="22"/>
        <end position="119"/>
    </location>
</feature>
<protein>
    <submittedName>
        <fullName evidence="2">STAS domain-containing protein</fullName>
    </submittedName>
</protein>
<dbReference type="SUPFAM" id="SSF52091">
    <property type="entry name" value="SpoIIaa-like"/>
    <property type="match status" value="1"/>
</dbReference>
<dbReference type="Gene3D" id="3.30.750.24">
    <property type="entry name" value="STAS domain"/>
    <property type="match status" value="1"/>
</dbReference>
<reference evidence="2" key="1">
    <citation type="submission" date="2024-05" db="EMBL/GenBank/DDBJ databases">
        <title>Planctomycetes of the genus Singulisphaera possess chitinolytic capabilities.</title>
        <authorList>
            <person name="Ivanova A."/>
        </authorList>
    </citation>
    <scope>NUCLEOTIDE SEQUENCE</scope>
    <source>
        <strain evidence="2">Ch08T</strain>
    </source>
</reference>
<dbReference type="AlphaFoldDB" id="A0AAU7C848"/>
<dbReference type="Pfam" id="PF01740">
    <property type="entry name" value="STAS"/>
    <property type="match status" value="1"/>
</dbReference>
<dbReference type="InterPro" id="IPR036513">
    <property type="entry name" value="STAS_dom_sf"/>
</dbReference>
<name>A0AAU7C848_9BACT</name>
<dbReference type="PANTHER" id="PTHR33495">
    <property type="entry name" value="ANTI-SIGMA FACTOR ANTAGONIST TM_1081-RELATED-RELATED"/>
    <property type="match status" value="1"/>
</dbReference>
<dbReference type="InterPro" id="IPR002645">
    <property type="entry name" value="STAS_dom"/>
</dbReference>
<accession>A0AAU7C848</accession>
<gene>
    <name evidence="2" type="ORF">V5E97_23590</name>
</gene>
<dbReference type="RefSeq" id="WP_406694029.1">
    <property type="nucleotide sequence ID" value="NZ_CP155447.1"/>
</dbReference>
<dbReference type="GO" id="GO:0043856">
    <property type="term" value="F:anti-sigma factor antagonist activity"/>
    <property type="evidence" value="ECO:0007669"/>
    <property type="project" value="TreeGrafter"/>
</dbReference>
<sequence>MPKTAYPRVLVETIHGVTIATFADAEILNEEVIGEVDEQLQELIGGLGQADLLLNFREVRLMSSTMLAVLLKFARRVTAVQGRLKLCCIAPDLAQVFKITRFDRIFEIHDEESKALDSF</sequence>
<proteinExistence type="predicted"/>